<protein>
    <submittedName>
        <fullName evidence="1">DUF1059 domain-containing protein</fullName>
    </submittedName>
</protein>
<comment type="caution">
    <text evidence="1">The sequence shown here is derived from an EMBL/GenBank/DDBJ whole genome shotgun (WGS) entry which is preliminary data.</text>
</comment>
<dbReference type="RefSeq" id="WP_345392656.1">
    <property type="nucleotide sequence ID" value="NZ_BAABLA010000011.1"/>
</dbReference>
<organism evidence="1 2">
    <name type="scientific">Haloechinothrix salitolerans</name>
    <dbReference type="NCBI Taxonomy" id="926830"/>
    <lineage>
        <taxon>Bacteria</taxon>
        <taxon>Bacillati</taxon>
        <taxon>Actinomycetota</taxon>
        <taxon>Actinomycetes</taxon>
        <taxon>Pseudonocardiales</taxon>
        <taxon>Pseudonocardiaceae</taxon>
        <taxon>Haloechinothrix</taxon>
    </lineage>
</organism>
<proteinExistence type="predicted"/>
<dbReference type="Proteomes" id="UP001596337">
    <property type="component" value="Unassembled WGS sequence"/>
</dbReference>
<accession>A0ABW2BZJ4</accession>
<keyword evidence="2" id="KW-1185">Reference proteome</keyword>
<name>A0ABW2BZJ4_9PSEU</name>
<dbReference type="EMBL" id="JBHSXX010000001">
    <property type="protein sequence ID" value="MFC6868516.1"/>
    <property type="molecule type" value="Genomic_DNA"/>
</dbReference>
<dbReference type="InterPro" id="IPR009409">
    <property type="entry name" value="DUF1059"/>
</dbReference>
<gene>
    <name evidence="1" type="ORF">ACFQGD_15345</name>
</gene>
<evidence type="ECO:0000313" key="1">
    <source>
        <dbReference type="EMBL" id="MFC6868516.1"/>
    </source>
</evidence>
<reference evidence="2" key="1">
    <citation type="journal article" date="2019" name="Int. J. Syst. Evol. Microbiol.">
        <title>The Global Catalogue of Microorganisms (GCM) 10K type strain sequencing project: providing services to taxonomists for standard genome sequencing and annotation.</title>
        <authorList>
            <consortium name="The Broad Institute Genomics Platform"/>
            <consortium name="The Broad Institute Genome Sequencing Center for Infectious Disease"/>
            <person name="Wu L."/>
            <person name="Ma J."/>
        </authorList>
    </citation>
    <scope>NUCLEOTIDE SEQUENCE [LARGE SCALE GENOMIC DNA]</scope>
    <source>
        <strain evidence="2">KCTC 32255</strain>
    </source>
</reference>
<sequence>MTYDFHCRDAGAPSCGTHIKAESEQELREKLTEHLRKHDVETPNETLLDHLVASAEQR</sequence>
<evidence type="ECO:0000313" key="2">
    <source>
        <dbReference type="Proteomes" id="UP001596337"/>
    </source>
</evidence>
<dbReference type="Pfam" id="PF06348">
    <property type="entry name" value="DUF1059"/>
    <property type="match status" value="1"/>
</dbReference>